<comment type="caution">
    <text evidence="2">The sequence shown here is derived from an EMBL/GenBank/DDBJ whole genome shotgun (WGS) entry which is preliminary data.</text>
</comment>
<evidence type="ECO:0000313" key="2">
    <source>
        <dbReference type="EMBL" id="EMI19011.1"/>
    </source>
</evidence>
<evidence type="ECO:0000256" key="1">
    <source>
        <dbReference type="SAM" id="MobiDB-lite"/>
    </source>
</evidence>
<feature type="region of interest" description="Disordered" evidence="1">
    <location>
        <begin position="1"/>
        <end position="29"/>
    </location>
</feature>
<keyword evidence="3" id="KW-1185">Reference proteome</keyword>
<dbReference type="EMBL" id="ANOG01000583">
    <property type="protein sequence ID" value="EMI19011.1"/>
    <property type="molecule type" value="Genomic_DNA"/>
</dbReference>
<dbReference type="Proteomes" id="UP000011991">
    <property type="component" value="Unassembled WGS sequence"/>
</dbReference>
<organism evidence="2 3">
    <name type="scientific">Rhodopirellula maiorica SM1</name>
    <dbReference type="NCBI Taxonomy" id="1265738"/>
    <lineage>
        <taxon>Bacteria</taxon>
        <taxon>Pseudomonadati</taxon>
        <taxon>Planctomycetota</taxon>
        <taxon>Planctomycetia</taxon>
        <taxon>Pirellulales</taxon>
        <taxon>Pirellulaceae</taxon>
        <taxon>Novipirellula</taxon>
    </lineage>
</organism>
<name>M5RII7_9BACT</name>
<dbReference type="PATRIC" id="fig|1265738.3.peg.4063"/>
<evidence type="ECO:0000313" key="3">
    <source>
        <dbReference type="Proteomes" id="UP000011991"/>
    </source>
</evidence>
<accession>M5RII7</accession>
<reference evidence="2 3" key="1">
    <citation type="journal article" date="2013" name="Mar. Genomics">
        <title>Expression of sulfatases in Rhodopirellula baltica and the diversity of sulfatases in the genus Rhodopirellula.</title>
        <authorList>
            <person name="Wegner C.E."/>
            <person name="Richter-Heitmann T."/>
            <person name="Klindworth A."/>
            <person name="Klockow C."/>
            <person name="Richter M."/>
            <person name="Achstetter T."/>
            <person name="Glockner F.O."/>
            <person name="Harder J."/>
        </authorList>
    </citation>
    <scope>NUCLEOTIDE SEQUENCE [LARGE SCALE GENOMIC DNA]</scope>
    <source>
        <strain evidence="2 3">SM1</strain>
    </source>
</reference>
<proteinExistence type="predicted"/>
<protein>
    <submittedName>
        <fullName evidence="2">Uncharacterized protein</fullName>
    </submittedName>
</protein>
<sequence>MFAHLSNFSERLRSPLSSDKSGDSHESEWAISGVFPQQAMQCRYRRATVFPHP</sequence>
<dbReference type="AlphaFoldDB" id="M5RII7"/>
<gene>
    <name evidence="2" type="ORF">RMSM_04058</name>
</gene>